<dbReference type="InterPro" id="IPR029058">
    <property type="entry name" value="AB_hydrolase_fold"/>
</dbReference>
<dbReference type="PANTHER" id="PTHR22946:SF0">
    <property type="entry name" value="DIENELACTONE HYDROLASE DOMAIN-CONTAINING PROTEIN"/>
    <property type="match status" value="1"/>
</dbReference>
<dbReference type="OrthoDB" id="9787933at2"/>
<dbReference type="PANTHER" id="PTHR22946">
    <property type="entry name" value="DIENELACTONE HYDROLASE DOMAIN-CONTAINING PROTEIN-RELATED"/>
    <property type="match status" value="1"/>
</dbReference>
<feature type="domain" description="Dienelactone hydrolase" evidence="1">
    <location>
        <begin position="18"/>
        <end position="233"/>
    </location>
</feature>
<dbReference type="RefSeq" id="WP_104828608.1">
    <property type="nucleotide sequence ID" value="NZ_PJCH01000003.1"/>
</dbReference>
<gene>
    <name evidence="2" type="ORF">CW354_03200</name>
</gene>
<sequence length="236" mass="25409">MTVTTRALDYTIDGKDYEAFIAAPKGDPAPLVLIAHAWAGRSQFENDKAHALAELGFTGVAIDLFGKGVLGQSKEECQGLIKPLVENRPMLQDLLKANIDTMKDQPEADANKVAAIGFCFGGLCVLDIARAGADIDGVVSFHGLLKAPGNTVDTITAKVLALHGWDDPMAPPDDVKAFGEEMTKAKADWQLHAYGGTMHAFTNPAANDPDFGTVYDEKADKRSWASMRLFLNELFA</sequence>
<dbReference type="GO" id="GO:0016787">
    <property type="term" value="F:hydrolase activity"/>
    <property type="evidence" value="ECO:0007669"/>
    <property type="project" value="InterPro"/>
</dbReference>
<accession>A0A2S7K8Z4</accession>
<evidence type="ECO:0000313" key="3">
    <source>
        <dbReference type="Proteomes" id="UP000239504"/>
    </source>
</evidence>
<dbReference type="InterPro" id="IPR050261">
    <property type="entry name" value="FrsA_esterase"/>
</dbReference>
<dbReference type="Gene3D" id="3.40.50.1820">
    <property type="entry name" value="alpha/beta hydrolase"/>
    <property type="match status" value="1"/>
</dbReference>
<dbReference type="InterPro" id="IPR002925">
    <property type="entry name" value="Dienelactn_hydro"/>
</dbReference>
<evidence type="ECO:0000313" key="2">
    <source>
        <dbReference type="EMBL" id="PQA88970.1"/>
    </source>
</evidence>
<dbReference type="Proteomes" id="UP000239504">
    <property type="component" value="Unassembled WGS sequence"/>
</dbReference>
<evidence type="ECO:0000259" key="1">
    <source>
        <dbReference type="Pfam" id="PF01738"/>
    </source>
</evidence>
<dbReference type="EMBL" id="PJCH01000003">
    <property type="protein sequence ID" value="PQA88970.1"/>
    <property type="molecule type" value="Genomic_DNA"/>
</dbReference>
<dbReference type="SUPFAM" id="SSF53474">
    <property type="entry name" value="alpha/beta-Hydrolases"/>
    <property type="match status" value="1"/>
</dbReference>
<protein>
    <submittedName>
        <fullName evidence="2">Carboxymethylenebutenolidase</fullName>
    </submittedName>
</protein>
<proteinExistence type="predicted"/>
<organism evidence="2 3">
    <name type="scientific">Hyphococcus luteus</name>
    <dbReference type="NCBI Taxonomy" id="2058213"/>
    <lineage>
        <taxon>Bacteria</taxon>
        <taxon>Pseudomonadati</taxon>
        <taxon>Pseudomonadota</taxon>
        <taxon>Alphaproteobacteria</taxon>
        <taxon>Parvularculales</taxon>
        <taxon>Parvularculaceae</taxon>
        <taxon>Hyphococcus</taxon>
    </lineage>
</organism>
<reference evidence="2 3" key="1">
    <citation type="submission" date="2017-12" db="EMBL/GenBank/DDBJ databases">
        <authorList>
            <person name="Hurst M.R.H."/>
        </authorList>
    </citation>
    <scope>NUCLEOTIDE SEQUENCE [LARGE SCALE GENOMIC DNA]</scope>
    <source>
        <strain evidence="2 3">SY-3-19</strain>
    </source>
</reference>
<name>A0A2S7K8Z4_9PROT</name>
<comment type="caution">
    <text evidence="2">The sequence shown here is derived from an EMBL/GenBank/DDBJ whole genome shotgun (WGS) entry which is preliminary data.</text>
</comment>
<keyword evidence="3" id="KW-1185">Reference proteome</keyword>
<dbReference type="AlphaFoldDB" id="A0A2S7K8Z4"/>
<dbReference type="Pfam" id="PF01738">
    <property type="entry name" value="DLH"/>
    <property type="match status" value="1"/>
</dbReference>